<dbReference type="GO" id="GO:0005886">
    <property type="term" value="C:plasma membrane"/>
    <property type="evidence" value="ECO:0007669"/>
    <property type="project" value="TreeGrafter"/>
</dbReference>
<keyword evidence="4 7" id="KW-1133">Transmembrane helix</keyword>
<evidence type="ECO:0000256" key="2">
    <source>
        <dbReference type="ARBA" id="ARBA00022692"/>
    </source>
</evidence>
<evidence type="ECO:0000256" key="7">
    <source>
        <dbReference type="SAM" id="Phobius"/>
    </source>
</evidence>
<keyword evidence="5 7" id="KW-0472">Membrane</keyword>
<feature type="transmembrane region" description="Helical" evidence="7">
    <location>
        <begin position="125"/>
        <end position="146"/>
    </location>
</feature>
<keyword evidence="2 7" id="KW-0812">Transmembrane</keyword>
<dbReference type="InterPro" id="IPR024862">
    <property type="entry name" value="TRPV"/>
</dbReference>
<dbReference type="Proteomes" id="UP001146120">
    <property type="component" value="Unassembled WGS sequence"/>
</dbReference>
<comment type="caution">
    <text evidence="9">The sequence shown here is derived from an EMBL/GenBank/DDBJ whole genome shotgun (WGS) entry which is preliminary data.</text>
</comment>
<evidence type="ECO:0000256" key="6">
    <source>
        <dbReference type="SAM" id="MobiDB-lite"/>
    </source>
</evidence>
<dbReference type="Pfam" id="PF00520">
    <property type="entry name" value="Ion_trans"/>
    <property type="match status" value="1"/>
</dbReference>
<evidence type="ECO:0000259" key="8">
    <source>
        <dbReference type="Pfam" id="PF00520"/>
    </source>
</evidence>
<feature type="compositionally biased region" description="Low complexity" evidence="6">
    <location>
        <begin position="379"/>
        <end position="391"/>
    </location>
</feature>
<dbReference type="PANTHER" id="PTHR10582:SF2">
    <property type="entry name" value="INACTIVE"/>
    <property type="match status" value="1"/>
</dbReference>
<evidence type="ECO:0000256" key="5">
    <source>
        <dbReference type="ARBA" id="ARBA00023136"/>
    </source>
</evidence>
<organism evidence="9 10">
    <name type="scientific">Lagenidium giganteum</name>
    <dbReference type="NCBI Taxonomy" id="4803"/>
    <lineage>
        <taxon>Eukaryota</taxon>
        <taxon>Sar</taxon>
        <taxon>Stramenopiles</taxon>
        <taxon>Oomycota</taxon>
        <taxon>Peronosporomycetes</taxon>
        <taxon>Pythiales</taxon>
        <taxon>Pythiaceae</taxon>
    </lineage>
</organism>
<name>A0AAV2YV77_9STRA</name>
<dbReference type="PANTHER" id="PTHR10582">
    <property type="entry name" value="TRANSIENT RECEPTOR POTENTIAL ION CHANNEL PROTEIN"/>
    <property type="match status" value="1"/>
</dbReference>
<proteinExistence type="predicted"/>
<gene>
    <name evidence="9" type="ORF">N0F65_007256</name>
</gene>
<feature type="region of interest" description="Disordered" evidence="6">
    <location>
        <begin position="370"/>
        <end position="392"/>
    </location>
</feature>
<feature type="transmembrane region" description="Helical" evidence="7">
    <location>
        <begin position="192"/>
        <end position="214"/>
    </location>
</feature>
<protein>
    <recommendedName>
        <fullName evidence="8">Ion transport domain-containing protein</fullName>
    </recommendedName>
</protein>
<feature type="transmembrane region" description="Helical" evidence="7">
    <location>
        <begin position="69"/>
        <end position="88"/>
    </location>
</feature>
<evidence type="ECO:0000256" key="1">
    <source>
        <dbReference type="ARBA" id="ARBA00004141"/>
    </source>
</evidence>
<sequence>MKWVSPYNDDDTPLKVLSNGIKFLVWVLLSLRSVYDPYDEDVRPVVIPVQRRRWYSITRYGQKFGRSMFVSESLMFVVLLVSTYWSFISSRAHAGRVVSIITACIFLLLEILDWTRRRWAYFRDVINWINLAAYIGIFIIGFYSQVDPTSELTALGQAILIVLLSFCGLEYLRMVPLTSLLIAVTFKMVNDVVKFIVLYGVFQVGFSGSFYLLFHDEGSRYDTYSEAFLATFLMLFGDIDSDLFFRLTGAKALVASILVLMYLIGAMVMLMNLLIAMMSTSYQQVVDGAKVARSIGRAEIILRMESLLPQHIREHMFKCCFRDHTNVERVQKRMQNMANIAKSDVSQATNAPSPLQAKFGENRDALSTDDTWNDLAAGNNSSKKTKNPPTKKTLKELRVAGKNKYLGRIFFEAVEAKRRGLDDCKCYEVVEG</sequence>
<feature type="domain" description="Ion transport" evidence="8">
    <location>
        <begin position="93"/>
        <end position="285"/>
    </location>
</feature>
<keyword evidence="3" id="KW-0677">Repeat</keyword>
<dbReference type="InterPro" id="IPR005821">
    <property type="entry name" value="Ion_trans_dom"/>
</dbReference>
<dbReference type="AlphaFoldDB" id="A0AAV2YV77"/>
<dbReference type="GO" id="GO:0098703">
    <property type="term" value="P:calcium ion import across plasma membrane"/>
    <property type="evidence" value="ECO:0007669"/>
    <property type="project" value="TreeGrafter"/>
</dbReference>
<evidence type="ECO:0000313" key="10">
    <source>
        <dbReference type="Proteomes" id="UP001146120"/>
    </source>
</evidence>
<accession>A0AAV2YV77</accession>
<comment type="subcellular location">
    <subcellularLocation>
        <location evidence="1">Membrane</location>
        <topology evidence="1">Multi-pass membrane protein</topology>
    </subcellularLocation>
</comment>
<dbReference type="GO" id="GO:0005216">
    <property type="term" value="F:monoatomic ion channel activity"/>
    <property type="evidence" value="ECO:0007669"/>
    <property type="project" value="InterPro"/>
</dbReference>
<reference evidence="9" key="2">
    <citation type="journal article" date="2023" name="Microbiol Resour">
        <title>Decontamination and Annotation of the Draft Genome Sequence of the Oomycete Lagenidium giganteum ARSEF 373.</title>
        <authorList>
            <person name="Morgan W.R."/>
            <person name="Tartar A."/>
        </authorList>
    </citation>
    <scope>NUCLEOTIDE SEQUENCE</scope>
    <source>
        <strain evidence="9">ARSEF 373</strain>
    </source>
</reference>
<evidence type="ECO:0000256" key="3">
    <source>
        <dbReference type="ARBA" id="ARBA00022737"/>
    </source>
</evidence>
<dbReference type="EMBL" id="DAKRPA010000121">
    <property type="protein sequence ID" value="DAZ97915.1"/>
    <property type="molecule type" value="Genomic_DNA"/>
</dbReference>
<evidence type="ECO:0000256" key="4">
    <source>
        <dbReference type="ARBA" id="ARBA00022989"/>
    </source>
</evidence>
<feature type="transmembrane region" description="Helical" evidence="7">
    <location>
        <begin position="94"/>
        <end position="113"/>
    </location>
</feature>
<evidence type="ECO:0000313" key="9">
    <source>
        <dbReference type="EMBL" id="DAZ97915.1"/>
    </source>
</evidence>
<reference evidence="9" key="1">
    <citation type="submission" date="2022-11" db="EMBL/GenBank/DDBJ databases">
        <authorList>
            <person name="Morgan W.R."/>
            <person name="Tartar A."/>
        </authorList>
    </citation>
    <scope>NUCLEOTIDE SEQUENCE</scope>
    <source>
        <strain evidence="9">ARSEF 373</strain>
    </source>
</reference>
<feature type="transmembrane region" description="Helical" evidence="7">
    <location>
        <begin position="152"/>
        <end position="172"/>
    </location>
</feature>
<feature type="transmembrane region" description="Helical" evidence="7">
    <location>
        <begin position="252"/>
        <end position="275"/>
    </location>
</feature>
<keyword evidence="10" id="KW-1185">Reference proteome</keyword>